<feature type="compositionally biased region" description="Basic and acidic residues" evidence="10">
    <location>
        <begin position="58"/>
        <end position="72"/>
    </location>
</feature>
<dbReference type="PANTHER" id="PTHR46103">
    <property type="entry name" value="RRNA METHYLTRANSFERASE 1, MITOCHONDRIAL"/>
    <property type="match status" value="1"/>
</dbReference>
<keyword evidence="14" id="KW-1185">Reference proteome</keyword>
<feature type="chain" id="PRO_5044248274" description="rRNA methyltransferase 1, mitochondrial" evidence="11">
    <location>
        <begin position="22"/>
        <end position="348"/>
    </location>
</feature>
<reference evidence="13 14" key="1">
    <citation type="journal article" date="2024" name="Science">
        <title>Giant polyketide synthase enzymes in the biosynthesis of giant marine polyether toxins.</title>
        <authorList>
            <person name="Fallon T.R."/>
            <person name="Shende V.V."/>
            <person name="Wierzbicki I.H."/>
            <person name="Pendleton A.L."/>
            <person name="Watervoot N.F."/>
            <person name="Auber R.P."/>
            <person name="Gonzalez D.J."/>
            <person name="Wisecaver J.H."/>
            <person name="Moore B.S."/>
        </authorList>
    </citation>
    <scope>NUCLEOTIDE SEQUENCE [LARGE SCALE GENOMIC DNA]</scope>
    <source>
        <strain evidence="13 14">12B1</strain>
    </source>
</reference>
<feature type="region of interest" description="Disordered" evidence="10">
    <location>
        <begin position="33"/>
        <end position="83"/>
    </location>
</feature>
<evidence type="ECO:0000256" key="2">
    <source>
        <dbReference type="ARBA" id="ARBA00007228"/>
    </source>
</evidence>
<gene>
    <name evidence="13" type="ORF">AB1Y20_013990</name>
</gene>
<sequence>MSRRLGPAITAAFIALPEMLAFPLGGRPRAFQRGAEAGWERPRDERRAPRPSPPRGGGGEKPRWQGEARGRQQESWPAEEASPPAWRVEAAELGAEFVYGVNPVLAALRHGRRKVHRLLVQDSIVAERRKDGAAVERAEALAAAAGVEVLRVDKHRLNLVCDHRPHQGLAILCEPLAFAPMAQMPPAAEGVPLWLALDEVSDPQNLGALLRSAYFLGVEGVLVSAKNSAPLSPAVSKASAGAVELMEVFAARNLPKLLEEARHKGWQVVGAAMENSVEPHEVDRARPTILVLGSEGRGLRTNVLRACDSLVCVPGGLAEDSDEAELVDSLNVSVAGGILLYALLHGRA</sequence>
<feature type="domain" description="RNA 2-O ribose methyltransferase substrate binding" evidence="12">
    <location>
        <begin position="97"/>
        <end position="179"/>
    </location>
</feature>
<keyword evidence="11" id="KW-0732">Signal</keyword>
<keyword evidence="6" id="KW-0949">S-adenosyl-L-methionine</keyword>
<evidence type="ECO:0000256" key="4">
    <source>
        <dbReference type="ARBA" id="ARBA00022603"/>
    </source>
</evidence>
<dbReference type="PANTHER" id="PTHR46103:SF1">
    <property type="entry name" value="RRNA METHYLTRANSFERASE 1, MITOCHONDRIAL"/>
    <property type="match status" value="1"/>
</dbReference>
<dbReference type="InterPro" id="IPR004441">
    <property type="entry name" value="rRNA_MeTrfase_TrmH"/>
</dbReference>
<evidence type="ECO:0000256" key="9">
    <source>
        <dbReference type="ARBA" id="ARBA00034881"/>
    </source>
</evidence>
<dbReference type="GO" id="GO:0003723">
    <property type="term" value="F:RNA binding"/>
    <property type="evidence" value="ECO:0007669"/>
    <property type="project" value="InterPro"/>
</dbReference>
<proteinExistence type="inferred from homology"/>
<organism evidence="13 14">
    <name type="scientific">Prymnesium parvum</name>
    <name type="common">Toxic golden alga</name>
    <dbReference type="NCBI Taxonomy" id="97485"/>
    <lineage>
        <taxon>Eukaryota</taxon>
        <taxon>Haptista</taxon>
        <taxon>Haptophyta</taxon>
        <taxon>Prymnesiophyceae</taxon>
        <taxon>Prymnesiales</taxon>
        <taxon>Prymnesiaceae</taxon>
        <taxon>Prymnesium</taxon>
    </lineage>
</organism>
<keyword evidence="5" id="KW-0808">Transferase</keyword>
<dbReference type="InterPro" id="IPR029064">
    <property type="entry name" value="Ribosomal_eL30-like_sf"/>
</dbReference>
<comment type="similarity">
    <text evidence="2">Belongs to the class IV-like SAM-binding methyltransferase superfamily. RNA methyltransferase TrmH family.</text>
</comment>
<evidence type="ECO:0000313" key="14">
    <source>
        <dbReference type="Proteomes" id="UP001515480"/>
    </source>
</evidence>
<evidence type="ECO:0000256" key="3">
    <source>
        <dbReference type="ARBA" id="ARBA00022552"/>
    </source>
</evidence>
<dbReference type="InterPro" id="IPR013123">
    <property type="entry name" value="SpoU_subst-bd"/>
</dbReference>
<dbReference type="GO" id="GO:0016435">
    <property type="term" value="F:rRNA (guanine) methyltransferase activity"/>
    <property type="evidence" value="ECO:0007669"/>
    <property type="project" value="TreeGrafter"/>
</dbReference>
<dbReference type="InterPro" id="IPR029028">
    <property type="entry name" value="Alpha/beta_knot_MTases"/>
</dbReference>
<keyword evidence="4" id="KW-0489">Methyltransferase</keyword>
<accession>A0AB34IEJ7</accession>
<dbReference type="Gene3D" id="3.40.1280.10">
    <property type="match status" value="1"/>
</dbReference>
<evidence type="ECO:0000256" key="1">
    <source>
        <dbReference type="ARBA" id="ARBA00004173"/>
    </source>
</evidence>
<feature type="signal peptide" evidence="11">
    <location>
        <begin position="1"/>
        <end position="21"/>
    </location>
</feature>
<comment type="subcellular location">
    <subcellularLocation>
        <location evidence="1">Mitochondrion</location>
    </subcellularLocation>
</comment>
<dbReference type="CDD" id="cd18105">
    <property type="entry name" value="SpoU-like_MRM1"/>
    <property type="match status" value="1"/>
</dbReference>
<dbReference type="SUPFAM" id="SSF75217">
    <property type="entry name" value="alpha/beta knot"/>
    <property type="match status" value="1"/>
</dbReference>
<keyword evidence="8" id="KW-0496">Mitochondrion</keyword>
<dbReference type="GO" id="GO:0005739">
    <property type="term" value="C:mitochondrion"/>
    <property type="evidence" value="ECO:0007669"/>
    <property type="project" value="UniProtKB-SubCell"/>
</dbReference>
<dbReference type="AlphaFoldDB" id="A0AB34IEJ7"/>
<protein>
    <recommendedName>
        <fullName evidence="9">rRNA methyltransferase 1, mitochondrial</fullName>
    </recommendedName>
</protein>
<dbReference type="NCBIfam" id="TIGR00186">
    <property type="entry name" value="rRNA_methyl_3"/>
    <property type="match status" value="1"/>
</dbReference>
<dbReference type="InterPro" id="IPR001537">
    <property type="entry name" value="SpoU_MeTrfase"/>
</dbReference>
<dbReference type="InterPro" id="IPR047261">
    <property type="entry name" value="MRM1_MeTrfase_dom"/>
</dbReference>
<keyword evidence="3" id="KW-0698">rRNA processing</keyword>
<dbReference type="Proteomes" id="UP001515480">
    <property type="component" value="Unassembled WGS sequence"/>
</dbReference>
<dbReference type="InterPro" id="IPR029026">
    <property type="entry name" value="tRNA_m1G_MTases_N"/>
</dbReference>
<dbReference type="InterPro" id="IPR047182">
    <property type="entry name" value="MRM1"/>
</dbReference>
<dbReference type="EMBL" id="JBGBPQ010000027">
    <property type="protein sequence ID" value="KAL1498678.1"/>
    <property type="molecule type" value="Genomic_DNA"/>
</dbReference>
<dbReference type="SUPFAM" id="SSF55315">
    <property type="entry name" value="L30e-like"/>
    <property type="match status" value="1"/>
</dbReference>
<dbReference type="Pfam" id="PF08032">
    <property type="entry name" value="SpoU_sub_bind"/>
    <property type="match status" value="1"/>
</dbReference>
<evidence type="ECO:0000256" key="10">
    <source>
        <dbReference type="SAM" id="MobiDB-lite"/>
    </source>
</evidence>
<dbReference type="Gene3D" id="3.30.1330.30">
    <property type="match status" value="1"/>
</dbReference>
<name>A0AB34IEJ7_PRYPA</name>
<evidence type="ECO:0000313" key="13">
    <source>
        <dbReference type="EMBL" id="KAL1498678.1"/>
    </source>
</evidence>
<evidence type="ECO:0000256" key="8">
    <source>
        <dbReference type="ARBA" id="ARBA00023128"/>
    </source>
</evidence>
<evidence type="ECO:0000259" key="12">
    <source>
        <dbReference type="SMART" id="SM00967"/>
    </source>
</evidence>
<keyword evidence="7" id="KW-0809">Transit peptide</keyword>
<dbReference type="SMART" id="SM00967">
    <property type="entry name" value="SpoU_sub_bind"/>
    <property type="match status" value="1"/>
</dbReference>
<dbReference type="Pfam" id="PF00588">
    <property type="entry name" value="SpoU_methylase"/>
    <property type="match status" value="1"/>
</dbReference>
<evidence type="ECO:0000256" key="7">
    <source>
        <dbReference type="ARBA" id="ARBA00022946"/>
    </source>
</evidence>
<evidence type="ECO:0000256" key="5">
    <source>
        <dbReference type="ARBA" id="ARBA00022679"/>
    </source>
</evidence>
<evidence type="ECO:0000256" key="6">
    <source>
        <dbReference type="ARBA" id="ARBA00022691"/>
    </source>
</evidence>
<comment type="caution">
    <text evidence="13">The sequence shown here is derived from an EMBL/GenBank/DDBJ whole genome shotgun (WGS) entry which is preliminary data.</text>
</comment>
<feature type="compositionally biased region" description="Basic and acidic residues" evidence="10">
    <location>
        <begin position="38"/>
        <end position="48"/>
    </location>
</feature>
<evidence type="ECO:0000256" key="11">
    <source>
        <dbReference type="SAM" id="SignalP"/>
    </source>
</evidence>